<keyword evidence="4" id="KW-1185">Reference proteome</keyword>
<evidence type="ECO:0000256" key="1">
    <source>
        <dbReference type="ARBA" id="ARBA00006464"/>
    </source>
</evidence>
<sequence length="215" mass="24113">MARRQRLGYTVAKRVLDLVGAAVLLVLLSPLLALVALLVRAGSTGPALFRQTRVGRDGRPFTMVKFRTMKTGCSDVLHREYVKRLLEEDTAVATPATPVFKLDDDPRLTSLGKLLRRTSIDELPQLFNVLRGDMSLVGPRPVLPWERELLRGEYDDRFSVPPGMTGLWQTSGRSTLTMRQALELDLQYVRRCGFLLDLRLLLLTVRTVLRVGDAG</sequence>
<comment type="caution">
    <text evidence="3">The sequence shown here is derived from an EMBL/GenBank/DDBJ whole genome shotgun (WGS) entry which is preliminary data.</text>
</comment>
<dbReference type="Pfam" id="PF02397">
    <property type="entry name" value="Bac_transf"/>
    <property type="match status" value="1"/>
</dbReference>
<dbReference type="Proteomes" id="UP001500556">
    <property type="component" value="Unassembled WGS sequence"/>
</dbReference>
<proteinExistence type="inferred from homology"/>
<protein>
    <recommendedName>
        <fullName evidence="2">Bacterial sugar transferase domain-containing protein</fullName>
    </recommendedName>
</protein>
<feature type="domain" description="Bacterial sugar transferase" evidence="2">
    <location>
        <begin position="13"/>
        <end position="209"/>
    </location>
</feature>
<gene>
    <name evidence="3" type="ORF">GCM10025782_09570</name>
</gene>
<evidence type="ECO:0000313" key="3">
    <source>
        <dbReference type="EMBL" id="GAA4715133.1"/>
    </source>
</evidence>
<organism evidence="3 4">
    <name type="scientific">Pedococcus ginsenosidimutans</name>
    <dbReference type="NCBI Taxonomy" id="490570"/>
    <lineage>
        <taxon>Bacteria</taxon>
        <taxon>Bacillati</taxon>
        <taxon>Actinomycetota</taxon>
        <taxon>Actinomycetes</taxon>
        <taxon>Micrococcales</taxon>
        <taxon>Intrasporangiaceae</taxon>
        <taxon>Pedococcus</taxon>
    </lineage>
</organism>
<evidence type="ECO:0000313" key="4">
    <source>
        <dbReference type="Proteomes" id="UP001500556"/>
    </source>
</evidence>
<dbReference type="PANTHER" id="PTHR30576">
    <property type="entry name" value="COLANIC BIOSYNTHESIS UDP-GLUCOSE LIPID CARRIER TRANSFERASE"/>
    <property type="match status" value="1"/>
</dbReference>
<name>A0ABP8XVZ2_9MICO</name>
<accession>A0ABP8XVZ2</accession>
<dbReference type="PANTHER" id="PTHR30576:SF10">
    <property type="entry name" value="SLL5057 PROTEIN"/>
    <property type="match status" value="1"/>
</dbReference>
<dbReference type="InterPro" id="IPR003362">
    <property type="entry name" value="Bact_transf"/>
</dbReference>
<evidence type="ECO:0000259" key="2">
    <source>
        <dbReference type="Pfam" id="PF02397"/>
    </source>
</evidence>
<reference evidence="4" key="1">
    <citation type="journal article" date="2019" name="Int. J. Syst. Evol. Microbiol.">
        <title>The Global Catalogue of Microorganisms (GCM) 10K type strain sequencing project: providing services to taxonomists for standard genome sequencing and annotation.</title>
        <authorList>
            <consortium name="The Broad Institute Genomics Platform"/>
            <consortium name="The Broad Institute Genome Sequencing Center for Infectious Disease"/>
            <person name="Wu L."/>
            <person name="Ma J."/>
        </authorList>
    </citation>
    <scope>NUCLEOTIDE SEQUENCE [LARGE SCALE GENOMIC DNA]</scope>
    <source>
        <strain evidence="4">JCM 18961</strain>
    </source>
</reference>
<comment type="similarity">
    <text evidence="1">Belongs to the bacterial sugar transferase family.</text>
</comment>
<dbReference type="EMBL" id="BAABLO010000003">
    <property type="protein sequence ID" value="GAA4715133.1"/>
    <property type="molecule type" value="Genomic_DNA"/>
</dbReference>